<evidence type="ECO:0000259" key="8">
    <source>
        <dbReference type="SMART" id="SM01033"/>
    </source>
</evidence>
<keyword evidence="5" id="KW-0539">Nucleus</keyword>
<dbReference type="PROSITE" id="PS50294">
    <property type="entry name" value="WD_REPEATS_REGION"/>
    <property type="match status" value="1"/>
</dbReference>
<evidence type="ECO:0000256" key="1">
    <source>
        <dbReference type="ARBA" id="ARBA00004604"/>
    </source>
</evidence>
<dbReference type="GO" id="GO:0032040">
    <property type="term" value="C:small-subunit processome"/>
    <property type="evidence" value="ECO:0007669"/>
    <property type="project" value="TreeGrafter"/>
</dbReference>
<dbReference type="Pfam" id="PF08149">
    <property type="entry name" value="BING4CT"/>
    <property type="match status" value="1"/>
</dbReference>
<organism evidence="9 10">
    <name type="scientific">Allacma fusca</name>
    <dbReference type="NCBI Taxonomy" id="39272"/>
    <lineage>
        <taxon>Eukaryota</taxon>
        <taxon>Metazoa</taxon>
        <taxon>Ecdysozoa</taxon>
        <taxon>Arthropoda</taxon>
        <taxon>Hexapoda</taxon>
        <taxon>Collembola</taxon>
        <taxon>Symphypleona</taxon>
        <taxon>Sminthuridae</taxon>
        <taxon>Allacma</taxon>
    </lineage>
</organism>
<evidence type="ECO:0000256" key="7">
    <source>
        <dbReference type="SAM" id="MobiDB-lite"/>
    </source>
</evidence>
<evidence type="ECO:0000256" key="2">
    <source>
        <dbReference type="ARBA" id="ARBA00022552"/>
    </source>
</evidence>
<comment type="caution">
    <text evidence="9">The sequence shown here is derived from an EMBL/GenBank/DDBJ whole genome shotgun (WGS) entry which is preliminary data.</text>
</comment>
<feature type="repeat" description="WD" evidence="6">
    <location>
        <begin position="339"/>
        <end position="380"/>
    </location>
</feature>
<feature type="region of interest" description="Disordered" evidence="7">
    <location>
        <begin position="1"/>
        <end position="81"/>
    </location>
</feature>
<dbReference type="OrthoDB" id="10251154at2759"/>
<evidence type="ECO:0000256" key="5">
    <source>
        <dbReference type="ARBA" id="ARBA00023242"/>
    </source>
</evidence>
<dbReference type="InterPro" id="IPR012952">
    <property type="entry name" value="BING4_C_dom"/>
</dbReference>
<evidence type="ECO:0000256" key="3">
    <source>
        <dbReference type="ARBA" id="ARBA00022574"/>
    </source>
</evidence>
<dbReference type="Proteomes" id="UP000708208">
    <property type="component" value="Unassembled WGS sequence"/>
</dbReference>
<evidence type="ECO:0000256" key="6">
    <source>
        <dbReference type="PROSITE-ProRule" id="PRU00221"/>
    </source>
</evidence>
<feature type="compositionally biased region" description="Basic residues" evidence="7">
    <location>
        <begin position="44"/>
        <end position="71"/>
    </location>
</feature>
<dbReference type="FunFam" id="2.130.10.10:FF:000378">
    <property type="entry name" value="U3 small nucleolar RNA-associated protein 7"/>
    <property type="match status" value="1"/>
</dbReference>
<evidence type="ECO:0000313" key="10">
    <source>
        <dbReference type="Proteomes" id="UP000708208"/>
    </source>
</evidence>
<name>A0A8J2KW60_9HEXA</name>
<feature type="region of interest" description="Disordered" evidence="7">
    <location>
        <begin position="552"/>
        <end position="588"/>
    </location>
</feature>
<dbReference type="PROSITE" id="PS50082">
    <property type="entry name" value="WD_REPEATS_2"/>
    <property type="match status" value="1"/>
</dbReference>
<dbReference type="EMBL" id="CAJVCH010525954">
    <property type="protein sequence ID" value="CAG7822293.1"/>
    <property type="molecule type" value="Genomic_DNA"/>
</dbReference>
<feature type="domain" description="BING4 C-terminal" evidence="8">
    <location>
        <begin position="418"/>
        <end position="496"/>
    </location>
</feature>
<sequence length="588" mass="65722">MGKVQRYFSTESSQEKVPTTVRKSSNDSPIKKPKVQIETIVASKRPKKWEKTTRPRGKFPGKFRGKKRKSKKPGDDPFPKKVHLAKEQLKRYSRGPGLTKAVIKNIQTKVRAKKIIKKEKQVLSGLEQAARSELLLSEQNGGIDVEDWEHTLQLKQCDIVNHVDITSASKKFELRLDKFGPYHIDYSLNGRQLLLGGRKGHIAALDWVNKSLLCEVNVTESVHDVKWLHNETLFAVAQKGWTYIYDNQGLEVHCLKKLDRVYSLDFLPYHFLLVAGHETGFLSWVDVSIGKIVAQFKSRVGPAPNVLTTNPANAVTFCGHSNGTVTLWAPSVKDPLASILCHGSPISAVGVDSVGRLMATGGYDGTLRLWDLRNNYLPISTCKVGVPTALNFSQRGMLATSIANQSLVFSEMGSRQKPYLKHVSHSNVSSLKFCPFEDVLGIGSHDGFQSVLIPGAGEANYDALERNPFQSKGQRKESEIKALLDKIQPELITLDNSLLGEVDTGAIQDELQGKPKYVKKSDIELSHRKKRKNAKLPKIKQGLQSELNIKQAKSTYQQSKQQEEGKAPAVQQVFSNPLDRFKTNRKRN</sequence>
<comment type="subcellular location">
    <subcellularLocation>
        <location evidence="1">Nucleus</location>
        <location evidence="1">Nucleolus</location>
    </subcellularLocation>
</comment>
<reference evidence="9" key="1">
    <citation type="submission" date="2021-06" db="EMBL/GenBank/DDBJ databases">
        <authorList>
            <person name="Hodson N. C."/>
            <person name="Mongue J. A."/>
            <person name="Jaron S. K."/>
        </authorList>
    </citation>
    <scope>NUCLEOTIDE SEQUENCE</scope>
</reference>
<accession>A0A8J2KW60</accession>
<feature type="compositionally biased region" description="Basic and acidic residues" evidence="7">
    <location>
        <begin position="72"/>
        <end position="81"/>
    </location>
</feature>
<dbReference type="InterPro" id="IPR019775">
    <property type="entry name" value="WD40_repeat_CS"/>
</dbReference>
<dbReference type="AlphaFoldDB" id="A0A8J2KW60"/>
<dbReference type="PANTHER" id="PTHR14085">
    <property type="entry name" value="WD-REPEAT PROTEIN BING4"/>
    <property type="match status" value="1"/>
</dbReference>
<dbReference type="SMART" id="SM01033">
    <property type="entry name" value="BING4CT"/>
    <property type="match status" value="1"/>
</dbReference>
<dbReference type="PROSITE" id="PS00678">
    <property type="entry name" value="WD_REPEATS_1"/>
    <property type="match status" value="1"/>
</dbReference>
<dbReference type="SMART" id="SM00320">
    <property type="entry name" value="WD40"/>
    <property type="match status" value="3"/>
</dbReference>
<gene>
    <name evidence="9" type="ORF">AFUS01_LOCUS32575</name>
</gene>
<evidence type="ECO:0000256" key="4">
    <source>
        <dbReference type="ARBA" id="ARBA00022737"/>
    </source>
</evidence>
<dbReference type="InterPro" id="IPR001680">
    <property type="entry name" value="WD40_rpt"/>
</dbReference>
<evidence type="ECO:0000313" key="9">
    <source>
        <dbReference type="EMBL" id="CAG7822293.1"/>
    </source>
</evidence>
<keyword evidence="4" id="KW-0677">Repeat</keyword>
<protein>
    <recommendedName>
        <fullName evidence="8">BING4 C-terminal domain-containing protein</fullName>
    </recommendedName>
</protein>
<keyword evidence="3 6" id="KW-0853">WD repeat</keyword>
<dbReference type="PANTHER" id="PTHR14085:SF3">
    <property type="entry name" value="WD REPEAT-CONTAINING PROTEIN 46"/>
    <property type="match status" value="1"/>
</dbReference>
<dbReference type="GO" id="GO:0030686">
    <property type="term" value="C:90S preribosome"/>
    <property type="evidence" value="ECO:0007669"/>
    <property type="project" value="TreeGrafter"/>
</dbReference>
<keyword evidence="2" id="KW-0698">rRNA processing</keyword>
<keyword evidence="10" id="KW-1185">Reference proteome</keyword>
<dbReference type="Pfam" id="PF00400">
    <property type="entry name" value="WD40"/>
    <property type="match status" value="1"/>
</dbReference>
<dbReference type="InterPro" id="IPR040315">
    <property type="entry name" value="WDR46/Utp7"/>
</dbReference>
<proteinExistence type="predicted"/>
<feature type="compositionally biased region" description="Polar residues" evidence="7">
    <location>
        <begin position="7"/>
        <end position="28"/>
    </location>
</feature>
<dbReference type="GO" id="GO:0000462">
    <property type="term" value="P:maturation of SSU-rRNA from tricistronic rRNA transcript (SSU-rRNA, 5.8S rRNA, LSU-rRNA)"/>
    <property type="evidence" value="ECO:0007669"/>
    <property type="project" value="TreeGrafter"/>
</dbReference>